<name>A0A7J8AV90_RHIFE</name>
<protein>
    <submittedName>
        <fullName evidence="1">Uncharacterized protein</fullName>
    </submittedName>
</protein>
<evidence type="ECO:0000313" key="1">
    <source>
        <dbReference type="EMBL" id="KAF6390322.1"/>
    </source>
</evidence>
<comment type="caution">
    <text evidence="1">The sequence shown here is derived from an EMBL/GenBank/DDBJ whole genome shotgun (WGS) entry which is preliminary data.</text>
</comment>
<dbReference type="EMBL" id="JACAGC010000001">
    <property type="protein sequence ID" value="KAF6390322.1"/>
    <property type="molecule type" value="Genomic_DNA"/>
</dbReference>
<organism evidence="1 2">
    <name type="scientific">Rhinolophus ferrumequinum</name>
    <name type="common">Greater horseshoe bat</name>
    <dbReference type="NCBI Taxonomy" id="59479"/>
    <lineage>
        <taxon>Eukaryota</taxon>
        <taxon>Metazoa</taxon>
        <taxon>Chordata</taxon>
        <taxon>Craniata</taxon>
        <taxon>Vertebrata</taxon>
        <taxon>Euteleostomi</taxon>
        <taxon>Mammalia</taxon>
        <taxon>Eutheria</taxon>
        <taxon>Laurasiatheria</taxon>
        <taxon>Chiroptera</taxon>
        <taxon>Yinpterochiroptera</taxon>
        <taxon>Rhinolophoidea</taxon>
        <taxon>Rhinolophidae</taxon>
        <taxon>Rhinolophinae</taxon>
        <taxon>Rhinolophus</taxon>
    </lineage>
</organism>
<accession>A0A7J8AV90</accession>
<gene>
    <name evidence="1" type="ORF">mRhiFer1_007896</name>
</gene>
<dbReference type="AlphaFoldDB" id="A0A7J8AV90"/>
<evidence type="ECO:0000313" key="2">
    <source>
        <dbReference type="Proteomes" id="UP000585614"/>
    </source>
</evidence>
<sequence length="136" mass="16794">MERLSNRLLKNDWVKEEIKRDIKRYIETNESENITYQSYWEAAKVVIRRKFISLQAYLKKQESKLKLHLRELQNEEQMKPKVSRRKEIIKMRVELNEIENKKAIKKLMQHRAGSFERSIKLTIFWPESLRKRENRY</sequence>
<proteinExistence type="predicted"/>
<reference evidence="1 2" key="1">
    <citation type="journal article" date="2020" name="Nature">
        <title>Six reference-quality genomes reveal evolution of bat adaptations.</title>
        <authorList>
            <person name="Jebb D."/>
            <person name="Huang Z."/>
            <person name="Pippel M."/>
            <person name="Hughes G.M."/>
            <person name="Lavrichenko K."/>
            <person name="Devanna P."/>
            <person name="Winkler S."/>
            <person name="Jermiin L.S."/>
            <person name="Skirmuntt E.C."/>
            <person name="Katzourakis A."/>
            <person name="Burkitt-Gray L."/>
            <person name="Ray D.A."/>
            <person name="Sullivan K.A.M."/>
            <person name="Roscito J.G."/>
            <person name="Kirilenko B.M."/>
            <person name="Davalos L.M."/>
            <person name="Corthals A.P."/>
            <person name="Power M.L."/>
            <person name="Jones G."/>
            <person name="Ransome R.D."/>
            <person name="Dechmann D.K.N."/>
            <person name="Locatelli A.G."/>
            <person name="Puechmaille S.J."/>
            <person name="Fedrigo O."/>
            <person name="Jarvis E.D."/>
            <person name="Hiller M."/>
            <person name="Vernes S.C."/>
            <person name="Myers E.W."/>
            <person name="Teeling E.C."/>
        </authorList>
    </citation>
    <scope>NUCLEOTIDE SEQUENCE [LARGE SCALE GENOMIC DNA]</scope>
    <source>
        <strain evidence="1">MRhiFer1</strain>
        <tissue evidence="1">Lung</tissue>
    </source>
</reference>
<dbReference type="Proteomes" id="UP000585614">
    <property type="component" value="Unassembled WGS sequence"/>
</dbReference>